<feature type="non-terminal residue" evidence="7">
    <location>
        <position position="1"/>
    </location>
</feature>
<evidence type="ECO:0000256" key="3">
    <source>
        <dbReference type="ARBA" id="ARBA00023015"/>
    </source>
</evidence>
<keyword evidence="4" id="KW-0238">DNA-binding</keyword>
<feature type="non-terminal residue" evidence="7">
    <location>
        <position position="97"/>
    </location>
</feature>
<dbReference type="InterPro" id="IPR051882">
    <property type="entry name" value="ATF_bZIP_TF"/>
</dbReference>
<keyword evidence="3" id="KW-0805">Transcription regulation</keyword>
<dbReference type="GO" id="GO:0005634">
    <property type="term" value="C:nucleus"/>
    <property type="evidence" value="ECO:0007669"/>
    <property type="project" value="TreeGrafter"/>
</dbReference>
<dbReference type="GO" id="GO:0016020">
    <property type="term" value="C:membrane"/>
    <property type="evidence" value="ECO:0007669"/>
    <property type="project" value="UniProtKB-SubCell"/>
</dbReference>
<evidence type="ECO:0000256" key="1">
    <source>
        <dbReference type="ARBA" id="ARBA00004167"/>
    </source>
</evidence>
<dbReference type="GO" id="GO:0000981">
    <property type="term" value="F:DNA-binding transcription factor activity, RNA polymerase II-specific"/>
    <property type="evidence" value="ECO:0007669"/>
    <property type="project" value="TreeGrafter"/>
</dbReference>
<name>A0A7K8R760_9PASS</name>
<protein>
    <submittedName>
        <fullName evidence="7">ATF6B factor</fullName>
    </submittedName>
</protein>
<dbReference type="PANTHER" id="PTHR46164">
    <property type="entry name" value="ATF6, ISOFORM C"/>
    <property type="match status" value="1"/>
</dbReference>
<keyword evidence="6" id="KW-0539">Nucleus</keyword>
<reference evidence="7 8" key="1">
    <citation type="submission" date="2019-09" db="EMBL/GenBank/DDBJ databases">
        <title>Bird 10,000 Genomes (B10K) Project - Family phase.</title>
        <authorList>
            <person name="Zhang G."/>
        </authorList>
    </citation>
    <scope>NUCLEOTIDE SEQUENCE [LARGE SCALE GENOMIC DNA]</scope>
    <source>
        <strain evidence="7">B10K-CU-031-20</strain>
    </source>
</reference>
<organism evidence="7 8">
    <name type="scientific">Smithornis capensis</name>
    <dbReference type="NCBI Taxonomy" id="363769"/>
    <lineage>
        <taxon>Eukaryota</taxon>
        <taxon>Metazoa</taxon>
        <taxon>Chordata</taxon>
        <taxon>Craniata</taxon>
        <taxon>Vertebrata</taxon>
        <taxon>Euteleostomi</taxon>
        <taxon>Archelosauria</taxon>
        <taxon>Archosauria</taxon>
        <taxon>Dinosauria</taxon>
        <taxon>Saurischia</taxon>
        <taxon>Theropoda</taxon>
        <taxon>Coelurosauria</taxon>
        <taxon>Aves</taxon>
        <taxon>Neognathae</taxon>
        <taxon>Neoaves</taxon>
        <taxon>Telluraves</taxon>
        <taxon>Australaves</taxon>
        <taxon>Passeriformes</taxon>
        <taxon>Eurylaimidae</taxon>
        <taxon>Smithornis</taxon>
    </lineage>
</organism>
<keyword evidence="5" id="KW-0804">Transcription</keyword>
<dbReference type="PANTHER" id="PTHR46164:SF2">
    <property type="entry name" value="CYCLIC AMP-DEPENDENT TRANSCRIPTION FACTOR ATF-6 BETA"/>
    <property type="match status" value="1"/>
</dbReference>
<dbReference type="AlphaFoldDB" id="A0A7K8R760"/>
<evidence type="ECO:0000256" key="5">
    <source>
        <dbReference type="ARBA" id="ARBA00023163"/>
    </source>
</evidence>
<proteinExistence type="inferred from homology"/>
<comment type="similarity">
    <text evidence="2">Belongs to the bZIP family. ATF subfamily.</text>
</comment>
<comment type="subcellular location">
    <subcellularLocation>
        <location evidence="1">Membrane</location>
        <topology evidence="1">Single-pass membrane protein</topology>
    </subcellularLocation>
</comment>
<evidence type="ECO:0000313" key="7">
    <source>
        <dbReference type="EMBL" id="NXF13723.1"/>
    </source>
</evidence>
<gene>
    <name evidence="7" type="primary">Atf6b_0</name>
    <name evidence="7" type="ORF">SMICAP_R15305</name>
</gene>
<dbReference type="GO" id="GO:0030968">
    <property type="term" value="P:endoplasmic reticulum unfolded protein response"/>
    <property type="evidence" value="ECO:0007669"/>
    <property type="project" value="TreeGrafter"/>
</dbReference>
<keyword evidence="8" id="KW-1185">Reference proteome</keyword>
<evidence type="ECO:0000256" key="6">
    <source>
        <dbReference type="ARBA" id="ARBA00023242"/>
    </source>
</evidence>
<accession>A0A7K8R760</accession>
<dbReference type="Proteomes" id="UP000567624">
    <property type="component" value="Unassembled WGS sequence"/>
</dbReference>
<evidence type="ECO:0000313" key="8">
    <source>
        <dbReference type="Proteomes" id="UP000567624"/>
    </source>
</evidence>
<dbReference type="GO" id="GO:0000978">
    <property type="term" value="F:RNA polymerase II cis-regulatory region sequence-specific DNA binding"/>
    <property type="evidence" value="ECO:0007669"/>
    <property type="project" value="TreeGrafter"/>
</dbReference>
<sequence>PEPRILAAIDRRDDTFYVVSFRRDHLLLPAISHNKTSRPKMSLVMPAAALNESLSGRGGGLQAMMQVDCEVMDTRVIHVRRRRAPPAPPRGSPAPPA</sequence>
<evidence type="ECO:0000256" key="2">
    <source>
        <dbReference type="ARBA" id="ARBA00009050"/>
    </source>
</evidence>
<comment type="caution">
    <text evidence="7">The sequence shown here is derived from an EMBL/GenBank/DDBJ whole genome shotgun (WGS) entry which is preliminary data.</text>
</comment>
<evidence type="ECO:0000256" key="4">
    <source>
        <dbReference type="ARBA" id="ARBA00023125"/>
    </source>
</evidence>
<dbReference type="EMBL" id="VWYW01001875">
    <property type="protein sequence ID" value="NXF13723.1"/>
    <property type="molecule type" value="Genomic_DNA"/>
</dbReference>